<reference evidence="2 3" key="1">
    <citation type="journal article" date="2024" name="BMC Genomics">
        <title>De novo assembly and annotation of Popillia japonica's genome with initial clues to its potential as an invasive pest.</title>
        <authorList>
            <person name="Cucini C."/>
            <person name="Boschi S."/>
            <person name="Funari R."/>
            <person name="Cardaioli E."/>
            <person name="Iannotti N."/>
            <person name="Marturano G."/>
            <person name="Paoli F."/>
            <person name="Bruttini M."/>
            <person name="Carapelli A."/>
            <person name="Frati F."/>
            <person name="Nardi F."/>
        </authorList>
    </citation>
    <scope>NUCLEOTIDE SEQUENCE [LARGE SCALE GENOMIC DNA]</scope>
    <source>
        <strain evidence="2">DMR45628</strain>
    </source>
</reference>
<name>A0AAW1N5X4_POPJA</name>
<dbReference type="AlphaFoldDB" id="A0AAW1N5X4"/>
<accession>A0AAW1N5X4</accession>
<dbReference type="Proteomes" id="UP001458880">
    <property type="component" value="Unassembled WGS sequence"/>
</dbReference>
<gene>
    <name evidence="2" type="ORF">QE152_g1560</name>
</gene>
<comment type="caution">
    <text evidence="2">The sequence shown here is derived from an EMBL/GenBank/DDBJ whole genome shotgun (WGS) entry which is preliminary data.</text>
</comment>
<feature type="compositionally biased region" description="Basic and acidic residues" evidence="1">
    <location>
        <begin position="103"/>
        <end position="145"/>
    </location>
</feature>
<feature type="compositionally biased region" description="Basic and acidic residues" evidence="1">
    <location>
        <begin position="64"/>
        <end position="93"/>
    </location>
</feature>
<feature type="region of interest" description="Disordered" evidence="1">
    <location>
        <begin position="61"/>
        <end position="174"/>
    </location>
</feature>
<evidence type="ECO:0000256" key="1">
    <source>
        <dbReference type="SAM" id="MobiDB-lite"/>
    </source>
</evidence>
<keyword evidence="3" id="KW-1185">Reference proteome</keyword>
<evidence type="ECO:0000313" key="3">
    <source>
        <dbReference type="Proteomes" id="UP001458880"/>
    </source>
</evidence>
<sequence>MYSNLTTTGGLTSSIEALYSGSAPKKSFKIPKKQNNLKIVMEKKVEGLNAEVKSEILETIVPDNAKEEPHPIKSKPEGEEIQIDARNELSGDKIKKKKKVRRVFTESEKDLNLESKLSKEIAPKRQRKISGESKKRKSTSDEDKSKKTKIKEKSTTPLVNRRKLKLKKNLPPPS</sequence>
<organism evidence="2 3">
    <name type="scientific">Popillia japonica</name>
    <name type="common">Japanese beetle</name>
    <dbReference type="NCBI Taxonomy" id="7064"/>
    <lineage>
        <taxon>Eukaryota</taxon>
        <taxon>Metazoa</taxon>
        <taxon>Ecdysozoa</taxon>
        <taxon>Arthropoda</taxon>
        <taxon>Hexapoda</taxon>
        <taxon>Insecta</taxon>
        <taxon>Pterygota</taxon>
        <taxon>Neoptera</taxon>
        <taxon>Endopterygota</taxon>
        <taxon>Coleoptera</taxon>
        <taxon>Polyphaga</taxon>
        <taxon>Scarabaeiformia</taxon>
        <taxon>Scarabaeidae</taxon>
        <taxon>Rutelinae</taxon>
        <taxon>Popillia</taxon>
    </lineage>
</organism>
<dbReference type="EMBL" id="JASPKY010000009">
    <property type="protein sequence ID" value="KAK9754025.1"/>
    <property type="molecule type" value="Genomic_DNA"/>
</dbReference>
<evidence type="ECO:0000313" key="2">
    <source>
        <dbReference type="EMBL" id="KAK9754025.1"/>
    </source>
</evidence>
<protein>
    <submittedName>
        <fullName evidence="2">Uncharacterized protein</fullName>
    </submittedName>
</protein>
<proteinExistence type="predicted"/>